<comment type="cofactor">
    <cofactor evidence="1">
        <name>Zn(2+)</name>
        <dbReference type="ChEBI" id="CHEBI:29105"/>
    </cofactor>
</comment>
<dbReference type="GO" id="GO:0046872">
    <property type="term" value="F:metal ion binding"/>
    <property type="evidence" value="ECO:0007669"/>
    <property type="project" value="UniProtKB-KW"/>
</dbReference>
<keyword evidence="2" id="KW-0479">Metal-binding</keyword>
<evidence type="ECO:0000256" key="4">
    <source>
        <dbReference type="ARBA" id="ARBA00022833"/>
    </source>
</evidence>
<protein>
    <recommendedName>
        <fullName evidence="5">DAPG hydrolase PhiG domain-containing protein</fullName>
    </recommendedName>
</protein>
<keyword evidence="3" id="KW-0378">Hydrolase</keyword>
<sequence length="272" mass="30453">VSDKSDAESRIAYETTLDPRRITHLGIWRDEHDELTRAFFGWDVPGLPEEVREAISGGPREDLEGMNLENLTDLLEPGYLPLETGFAICPNGELSIAIRTSWPSTTPEMIDWWFGWHMARTERYKLWHPQAHLFAQPRFDLSDVPGLTDRDRYIGNTSWVDEYIGPLPTRLAITFHDPSEIGLNADALDDANYGTVVCAITGSSDDESGAQMGRLVHAVRHTGEGCEMRSRFILPTGTPDLLGPLLIDHCYTEMTHLAGFLPRLHAAVNAID</sequence>
<reference evidence="6" key="1">
    <citation type="submission" date="2018-05" db="EMBL/GenBank/DDBJ databases">
        <authorList>
            <person name="Lanie J.A."/>
            <person name="Ng W.-L."/>
            <person name="Kazmierczak K.M."/>
            <person name="Andrzejewski T.M."/>
            <person name="Davidsen T.M."/>
            <person name="Wayne K.J."/>
            <person name="Tettelin H."/>
            <person name="Glass J.I."/>
            <person name="Rusch D."/>
            <person name="Podicherti R."/>
            <person name="Tsui H.-C.T."/>
            <person name="Winkler M.E."/>
        </authorList>
    </citation>
    <scope>NUCLEOTIDE SEQUENCE</scope>
</reference>
<dbReference type="Pfam" id="PF18089">
    <property type="entry name" value="DAPG_hydrolase"/>
    <property type="match status" value="1"/>
</dbReference>
<evidence type="ECO:0000313" key="6">
    <source>
        <dbReference type="EMBL" id="SVC70813.1"/>
    </source>
</evidence>
<name>A0A382PBP4_9ZZZZ</name>
<dbReference type="InterPro" id="IPR041526">
    <property type="entry name" value="DAPG_hydrolase"/>
</dbReference>
<evidence type="ECO:0000259" key="5">
    <source>
        <dbReference type="Pfam" id="PF18089"/>
    </source>
</evidence>
<dbReference type="AlphaFoldDB" id="A0A382PBP4"/>
<keyword evidence="4" id="KW-0862">Zinc</keyword>
<evidence type="ECO:0000256" key="3">
    <source>
        <dbReference type="ARBA" id="ARBA00022801"/>
    </source>
</evidence>
<proteinExistence type="predicted"/>
<dbReference type="GO" id="GO:0016787">
    <property type="term" value="F:hydrolase activity"/>
    <property type="evidence" value="ECO:0007669"/>
    <property type="project" value="UniProtKB-KW"/>
</dbReference>
<feature type="domain" description="DAPG hydrolase PhiG" evidence="5">
    <location>
        <begin position="68"/>
        <end position="234"/>
    </location>
</feature>
<organism evidence="6">
    <name type="scientific">marine metagenome</name>
    <dbReference type="NCBI Taxonomy" id="408172"/>
    <lineage>
        <taxon>unclassified sequences</taxon>
        <taxon>metagenomes</taxon>
        <taxon>ecological metagenomes</taxon>
    </lineage>
</organism>
<evidence type="ECO:0000256" key="2">
    <source>
        <dbReference type="ARBA" id="ARBA00022723"/>
    </source>
</evidence>
<evidence type="ECO:0000256" key="1">
    <source>
        <dbReference type="ARBA" id="ARBA00001947"/>
    </source>
</evidence>
<gene>
    <name evidence="6" type="ORF">METZ01_LOCUS323667</name>
</gene>
<accession>A0A382PBP4</accession>
<feature type="non-terminal residue" evidence="6">
    <location>
        <position position="1"/>
    </location>
</feature>
<dbReference type="EMBL" id="UINC01106268">
    <property type="protein sequence ID" value="SVC70813.1"/>
    <property type="molecule type" value="Genomic_DNA"/>
</dbReference>